<evidence type="ECO:0000313" key="5">
    <source>
        <dbReference type="EMBL" id="MBL1110889.1"/>
    </source>
</evidence>
<dbReference type="Gene3D" id="3.40.309.10">
    <property type="entry name" value="Aldehyde Dehydrogenase, Chain A, domain 2"/>
    <property type="match status" value="1"/>
</dbReference>
<dbReference type="InterPro" id="IPR029510">
    <property type="entry name" value="Ald_DH_CS_GLU"/>
</dbReference>
<evidence type="ECO:0000256" key="3">
    <source>
        <dbReference type="RuleBase" id="RU003345"/>
    </source>
</evidence>
<keyword evidence="6" id="KW-1185">Reference proteome</keyword>
<comment type="similarity">
    <text evidence="3">Belongs to the aldehyde dehydrogenase family.</text>
</comment>
<keyword evidence="1 3" id="KW-0560">Oxidoreductase</keyword>
<evidence type="ECO:0000259" key="4">
    <source>
        <dbReference type="Pfam" id="PF00171"/>
    </source>
</evidence>
<dbReference type="RefSeq" id="WP_201848772.1">
    <property type="nucleotide sequence ID" value="NZ_JAERRG010000001.1"/>
</dbReference>
<evidence type="ECO:0000256" key="1">
    <source>
        <dbReference type="ARBA" id="ARBA00023002"/>
    </source>
</evidence>
<gene>
    <name evidence="5" type="ORF">JK364_00435</name>
</gene>
<organism evidence="5 6">
    <name type="scientific">Streptomyces endocoffeicus</name>
    <dbReference type="NCBI Taxonomy" id="2898945"/>
    <lineage>
        <taxon>Bacteria</taxon>
        <taxon>Bacillati</taxon>
        <taxon>Actinomycetota</taxon>
        <taxon>Actinomycetes</taxon>
        <taxon>Kitasatosporales</taxon>
        <taxon>Streptomycetaceae</taxon>
        <taxon>Streptomyces</taxon>
    </lineage>
</organism>
<protein>
    <submittedName>
        <fullName evidence="5">Aminobutyraldehyde dehydrogenase</fullName>
        <ecNumber evidence="5">1.2.1.19</ecNumber>
    </submittedName>
</protein>
<dbReference type="Gene3D" id="3.40.605.10">
    <property type="entry name" value="Aldehyde Dehydrogenase, Chain A, domain 1"/>
    <property type="match status" value="1"/>
</dbReference>
<dbReference type="InterPro" id="IPR016161">
    <property type="entry name" value="Ald_DH/histidinol_DH"/>
</dbReference>
<evidence type="ECO:0000256" key="2">
    <source>
        <dbReference type="PROSITE-ProRule" id="PRU10007"/>
    </source>
</evidence>
<dbReference type="EMBL" id="JAERRG010000001">
    <property type="protein sequence ID" value="MBL1110889.1"/>
    <property type="molecule type" value="Genomic_DNA"/>
</dbReference>
<dbReference type="PANTHER" id="PTHR11699">
    <property type="entry name" value="ALDEHYDE DEHYDROGENASE-RELATED"/>
    <property type="match status" value="1"/>
</dbReference>
<dbReference type="GO" id="GO:0019145">
    <property type="term" value="F:aminobutyraldehyde dehydrogenase (NAD+) activity"/>
    <property type="evidence" value="ECO:0007669"/>
    <property type="project" value="UniProtKB-EC"/>
</dbReference>
<dbReference type="Pfam" id="PF00171">
    <property type="entry name" value="Aldedh"/>
    <property type="match status" value="1"/>
</dbReference>
<accession>A0ABS1PFH5</accession>
<dbReference type="InterPro" id="IPR016160">
    <property type="entry name" value="Ald_DH_CS_CYS"/>
</dbReference>
<dbReference type="InterPro" id="IPR015590">
    <property type="entry name" value="Aldehyde_DH_dom"/>
</dbReference>
<dbReference type="SUPFAM" id="SSF53720">
    <property type="entry name" value="ALDH-like"/>
    <property type="match status" value="1"/>
</dbReference>
<sequence>MTNQVMSKFINGAPGASSAQLPLVDPRTGKVHGFTAVSRADEVNAAFDAAVTAFRTWRISTPGERQAALLAIALEMEERADEFVAAECKETGKPTELFRSEELLPIIDQLCFFAGAARMLEGRAAAEYVPGHTSMIRREPVGVIASIAPWNYPLMTAVWKLAPAVAAGNTVVFKPDAATPSSALLLAEICGRHLPPGCVNLVCGDRETGRLVAGHPHADMVAITGSTRAGTEVVRIAADDVRRTHLELGGNSPVLVFEDADMSRCAELIAEAAFYNAGQDCTAPSRILAHSDIHDDLVEALVGHARSLAQVDQGNSRDGRSPLISRSQLERVSGLVERRRGSARVAVGGKAEDGPGFFYQPTVVTGVAQSDEIVQEEIFGPVLTVQSFSDEQDAVELANDVRHGLASSVWTRDIGRAARVTSALDFGITWVNTHVTTAAEMPHGGFKQTGEGKDLSLYGLEAYTRIKHVMLAWA</sequence>
<dbReference type="Proteomes" id="UP000621510">
    <property type="component" value="Unassembled WGS sequence"/>
</dbReference>
<name>A0ABS1PFH5_9ACTN</name>
<dbReference type="InterPro" id="IPR016162">
    <property type="entry name" value="Ald_DH_N"/>
</dbReference>
<feature type="domain" description="Aldehyde dehydrogenase" evidence="4">
    <location>
        <begin position="18"/>
        <end position="469"/>
    </location>
</feature>
<dbReference type="PROSITE" id="PS00687">
    <property type="entry name" value="ALDEHYDE_DEHYDR_GLU"/>
    <property type="match status" value="1"/>
</dbReference>
<dbReference type="EC" id="1.2.1.19" evidence="5"/>
<dbReference type="PROSITE" id="PS00070">
    <property type="entry name" value="ALDEHYDE_DEHYDR_CYS"/>
    <property type="match status" value="1"/>
</dbReference>
<feature type="active site" evidence="2">
    <location>
        <position position="247"/>
    </location>
</feature>
<evidence type="ECO:0000313" key="6">
    <source>
        <dbReference type="Proteomes" id="UP000621510"/>
    </source>
</evidence>
<dbReference type="InterPro" id="IPR016163">
    <property type="entry name" value="Ald_DH_C"/>
</dbReference>
<comment type="caution">
    <text evidence="5">The sequence shown here is derived from an EMBL/GenBank/DDBJ whole genome shotgun (WGS) entry which is preliminary data.</text>
</comment>
<dbReference type="NCBIfam" id="NF010000">
    <property type="entry name" value="PRK13473.1"/>
    <property type="match status" value="1"/>
</dbReference>
<reference evidence="5 6" key="1">
    <citation type="submission" date="2021-01" db="EMBL/GenBank/DDBJ databases">
        <title>WGS of actinomycetes isolated from Thailand.</title>
        <authorList>
            <person name="Thawai C."/>
        </authorList>
    </citation>
    <scope>NUCLEOTIDE SEQUENCE [LARGE SCALE GENOMIC DNA]</scope>
    <source>
        <strain evidence="5 6">CA3R110</strain>
    </source>
</reference>
<proteinExistence type="inferred from homology"/>